<gene>
    <name evidence="1" type="ORF">JMM60_16295</name>
</gene>
<sequence>MKKIVRQAYGDMVFDFYKNLRFRICSGVLFLAQCPTVAMDRAIRGAQQVAIRMRPSLPEWIASSGRKTAETTWA</sequence>
<reference evidence="1 2" key="1">
    <citation type="submission" date="2021-01" db="EMBL/GenBank/DDBJ databases">
        <title>Draft genomes of Rhodovulum sulfidophilum.</title>
        <authorList>
            <person name="Guzman M.S."/>
        </authorList>
    </citation>
    <scope>NUCLEOTIDE SEQUENCE [LARGE SCALE GENOMIC DNA]</scope>
    <source>
        <strain evidence="1 2">AB35</strain>
    </source>
</reference>
<dbReference type="EMBL" id="JAESJJ010000025">
    <property type="protein sequence ID" value="MBL3610324.1"/>
    <property type="molecule type" value="Genomic_DNA"/>
</dbReference>
<name>A0ABS1RW45_RHOSU</name>
<comment type="caution">
    <text evidence="1">The sequence shown here is derived from an EMBL/GenBank/DDBJ whole genome shotgun (WGS) entry which is preliminary data.</text>
</comment>
<proteinExistence type="predicted"/>
<dbReference type="Proteomes" id="UP000604473">
    <property type="component" value="Unassembled WGS sequence"/>
</dbReference>
<keyword evidence="2" id="KW-1185">Reference proteome</keyword>
<organism evidence="1 2">
    <name type="scientific">Rhodovulum sulfidophilum</name>
    <name type="common">Rhodobacter sulfidophilus</name>
    <dbReference type="NCBI Taxonomy" id="35806"/>
    <lineage>
        <taxon>Bacteria</taxon>
        <taxon>Pseudomonadati</taxon>
        <taxon>Pseudomonadota</taxon>
        <taxon>Alphaproteobacteria</taxon>
        <taxon>Rhodobacterales</taxon>
        <taxon>Paracoccaceae</taxon>
        <taxon>Rhodovulum</taxon>
    </lineage>
</organism>
<dbReference type="RefSeq" id="WP_202249987.1">
    <property type="nucleotide sequence ID" value="NZ_JAESJJ010000025.1"/>
</dbReference>
<evidence type="ECO:0000313" key="1">
    <source>
        <dbReference type="EMBL" id="MBL3610324.1"/>
    </source>
</evidence>
<evidence type="ECO:0000313" key="2">
    <source>
        <dbReference type="Proteomes" id="UP000604473"/>
    </source>
</evidence>
<accession>A0ABS1RW45</accession>
<protein>
    <submittedName>
        <fullName evidence="1">Uncharacterized protein</fullName>
    </submittedName>
</protein>